<comment type="caution">
    <text evidence="5">The sequence shown here is derived from an EMBL/GenBank/DDBJ whole genome shotgun (WGS) entry which is preliminary data.</text>
</comment>
<reference evidence="5" key="1">
    <citation type="submission" date="2021-04" db="EMBL/GenBank/DDBJ databases">
        <authorList>
            <consortium name="Molecular Ecology Group"/>
        </authorList>
    </citation>
    <scope>NUCLEOTIDE SEQUENCE</scope>
</reference>
<keyword evidence="6" id="KW-1185">Reference proteome</keyword>
<dbReference type="SUPFAM" id="SSF63825">
    <property type="entry name" value="YWTD domain"/>
    <property type="match status" value="1"/>
</dbReference>
<evidence type="ECO:0000256" key="3">
    <source>
        <dbReference type="ARBA" id="ARBA00022525"/>
    </source>
</evidence>
<protein>
    <recommendedName>
        <fullName evidence="7">Bee-milk protein</fullName>
    </recommendedName>
</protein>
<dbReference type="OrthoDB" id="9977471at2759"/>
<dbReference type="Gene3D" id="2.120.10.30">
    <property type="entry name" value="TolB, C-terminal domain"/>
    <property type="match status" value="1"/>
</dbReference>
<dbReference type="Proteomes" id="UP000678393">
    <property type="component" value="Unassembled WGS sequence"/>
</dbReference>
<organism evidence="5 6">
    <name type="scientific">Candidula unifasciata</name>
    <dbReference type="NCBI Taxonomy" id="100452"/>
    <lineage>
        <taxon>Eukaryota</taxon>
        <taxon>Metazoa</taxon>
        <taxon>Spiralia</taxon>
        <taxon>Lophotrochozoa</taxon>
        <taxon>Mollusca</taxon>
        <taxon>Gastropoda</taxon>
        <taxon>Heterobranchia</taxon>
        <taxon>Euthyneura</taxon>
        <taxon>Panpulmonata</taxon>
        <taxon>Eupulmonata</taxon>
        <taxon>Stylommatophora</taxon>
        <taxon>Helicina</taxon>
        <taxon>Helicoidea</taxon>
        <taxon>Geomitridae</taxon>
        <taxon>Candidula</taxon>
    </lineage>
</organism>
<feature type="signal peptide" evidence="4">
    <location>
        <begin position="1"/>
        <end position="18"/>
    </location>
</feature>
<evidence type="ECO:0000313" key="5">
    <source>
        <dbReference type="EMBL" id="CAG5126280.1"/>
    </source>
</evidence>
<evidence type="ECO:0000313" key="6">
    <source>
        <dbReference type="Proteomes" id="UP000678393"/>
    </source>
</evidence>
<evidence type="ECO:0000256" key="1">
    <source>
        <dbReference type="ARBA" id="ARBA00004613"/>
    </source>
</evidence>
<dbReference type="PANTHER" id="PTHR10009">
    <property type="entry name" value="PROTEIN YELLOW-RELATED"/>
    <property type="match status" value="1"/>
</dbReference>
<dbReference type="AlphaFoldDB" id="A0A8S3ZER8"/>
<evidence type="ECO:0000256" key="2">
    <source>
        <dbReference type="ARBA" id="ARBA00009127"/>
    </source>
</evidence>
<accession>A0A8S3ZER8</accession>
<evidence type="ECO:0008006" key="7">
    <source>
        <dbReference type="Google" id="ProtNLM"/>
    </source>
</evidence>
<sequence length="424" mass="48653">MNRLSATSFCLLFVYSTAQRFGQAELVYEWDTVEFDWPSEAEKAEALRNGTYVPERNLVVGIKVHKDDVYVTIPRWFWTTGHPVTLAKIVTVNNETKLRPYPSWAFQKQADCKSFQFVMSMEIDPNTDRMYVIDTGRVGNILNLCPAKIYIFDLKSDTLLEMHELPDSVVNRTKNFLNDIVLDYINGSVRYAYMSDAYDSRLIIYDFETKSAFYLKDPSMDIERNASVITFNGEEYDYILSAINGIAISPDFNYVYYCAVSSYSLYQIPTSTLRNMSSAKDTGIRRVGTKVSQTAALAYGNNNLYYGALGLNAVYFWDLKQDMMKQKVGMDKVSLQTQTLLVRNDSAMQWPDTFAFDNKGWLWFTSDRLPLFWAKGLPNNTKEGEPFMRIWKVYVNETGIYSKLTNEQGKQTALGQCPVWAVLA</sequence>
<evidence type="ECO:0000256" key="4">
    <source>
        <dbReference type="SAM" id="SignalP"/>
    </source>
</evidence>
<dbReference type="PANTHER" id="PTHR10009:SF18">
    <property type="entry name" value="PROTEIN YELLOW-LIKE PROTEIN"/>
    <property type="match status" value="1"/>
</dbReference>
<dbReference type="InterPro" id="IPR011042">
    <property type="entry name" value="6-blade_b-propeller_TolB-like"/>
</dbReference>
<comment type="subcellular location">
    <subcellularLocation>
        <location evidence="1">Secreted</location>
    </subcellularLocation>
</comment>
<comment type="similarity">
    <text evidence="2">Belongs to the major royal jelly protein family.</text>
</comment>
<keyword evidence="4" id="KW-0732">Signal</keyword>
<gene>
    <name evidence="5" type="ORF">CUNI_LOCUS11838</name>
</gene>
<dbReference type="EMBL" id="CAJHNH020002315">
    <property type="protein sequence ID" value="CAG5126280.1"/>
    <property type="molecule type" value="Genomic_DNA"/>
</dbReference>
<proteinExistence type="inferred from homology"/>
<keyword evidence="3" id="KW-0964">Secreted</keyword>
<name>A0A8S3ZER8_9EUPU</name>
<dbReference type="Pfam" id="PF03022">
    <property type="entry name" value="MRJP"/>
    <property type="match status" value="1"/>
</dbReference>
<feature type="chain" id="PRO_5035716075" description="Bee-milk protein" evidence="4">
    <location>
        <begin position="19"/>
        <end position="424"/>
    </location>
</feature>
<dbReference type="GO" id="GO:0005576">
    <property type="term" value="C:extracellular region"/>
    <property type="evidence" value="ECO:0007669"/>
    <property type="project" value="UniProtKB-SubCell"/>
</dbReference>
<dbReference type="InterPro" id="IPR017996">
    <property type="entry name" value="MRJP/yellow-related"/>
</dbReference>